<gene>
    <name evidence="2" type="ORF">HaLaN_09788</name>
</gene>
<feature type="non-terminal residue" evidence="2">
    <location>
        <position position="1"/>
    </location>
</feature>
<organism evidence="2 3">
    <name type="scientific">Haematococcus lacustris</name>
    <name type="common">Green alga</name>
    <name type="synonym">Haematococcus pluvialis</name>
    <dbReference type="NCBI Taxonomy" id="44745"/>
    <lineage>
        <taxon>Eukaryota</taxon>
        <taxon>Viridiplantae</taxon>
        <taxon>Chlorophyta</taxon>
        <taxon>core chlorophytes</taxon>
        <taxon>Chlorophyceae</taxon>
        <taxon>CS clade</taxon>
        <taxon>Chlamydomonadales</taxon>
        <taxon>Haematococcaceae</taxon>
        <taxon>Haematococcus</taxon>
    </lineage>
</organism>
<keyword evidence="3" id="KW-1185">Reference proteome</keyword>
<dbReference type="EMBL" id="BLLF01000657">
    <property type="protein sequence ID" value="GFH13835.1"/>
    <property type="molecule type" value="Genomic_DNA"/>
</dbReference>
<dbReference type="Proteomes" id="UP000485058">
    <property type="component" value="Unassembled WGS sequence"/>
</dbReference>
<proteinExistence type="predicted"/>
<name>A0A699YX79_HAELA</name>
<evidence type="ECO:0000256" key="1">
    <source>
        <dbReference type="SAM" id="MobiDB-lite"/>
    </source>
</evidence>
<evidence type="ECO:0000313" key="2">
    <source>
        <dbReference type="EMBL" id="GFH13835.1"/>
    </source>
</evidence>
<dbReference type="AlphaFoldDB" id="A0A699YX79"/>
<reference evidence="2 3" key="1">
    <citation type="submission" date="2020-02" db="EMBL/GenBank/DDBJ databases">
        <title>Draft genome sequence of Haematococcus lacustris strain NIES-144.</title>
        <authorList>
            <person name="Morimoto D."/>
            <person name="Nakagawa S."/>
            <person name="Yoshida T."/>
            <person name="Sawayama S."/>
        </authorList>
    </citation>
    <scope>NUCLEOTIDE SEQUENCE [LARGE SCALE GENOMIC DNA]</scope>
    <source>
        <strain evidence="2 3">NIES-144</strain>
    </source>
</reference>
<sequence length="36" mass="3695">MDGLDQLTLPTSAPMPAFVLEDDTPSPVNLPGRAGA</sequence>
<evidence type="ECO:0000313" key="3">
    <source>
        <dbReference type="Proteomes" id="UP000485058"/>
    </source>
</evidence>
<feature type="region of interest" description="Disordered" evidence="1">
    <location>
        <begin position="1"/>
        <end position="36"/>
    </location>
</feature>
<accession>A0A699YX79</accession>
<comment type="caution">
    <text evidence="2">The sequence shown here is derived from an EMBL/GenBank/DDBJ whole genome shotgun (WGS) entry which is preliminary data.</text>
</comment>
<protein>
    <submittedName>
        <fullName evidence="2">Uncharacterized protein</fullName>
    </submittedName>
</protein>